<dbReference type="OrthoDB" id="1258333at2759"/>
<gene>
    <name evidence="4" type="ORF">CQW23_13011</name>
</gene>
<dbReference type="SMART" id="SM00452">
    <property type="entry name" value="STI"/>
    <property type="match status" value="1"/>
</dbReference>
<organism evidence="4 5">
    <name type="scientific">Capsicum baccatum</name>
    <name type="common">Peruvian pepper</name>
    <dbReference type="NCBI Taxonomy" id="33114"/>
    <lineage>
        <taxon>Eukaryota</taxon>
        <taxon>Viridiplantae</taxon>
        <taxon>Streptophyta</taxon>
        <taxon>Embryophyta</taxon>
        <taxon>Tracheophyta</taxon>
        <taxon>Spermatophyta</taxon>
        <taxon>Magnoliopsida</taxon>
        <taxon>eudicotyledons</taxon>
        <taxon>Gunneridae</taxon>
        <taxon>Pentapetalae</taxon>
        <taxon>asterids</taxon>
        <taxon>lamiids</taxon>
        <taxon>Solanales</taxon>
        <taxon>Solanaceae</taxon>
        <taxon>Solanoideae</taxon>
        <taxon>Capsiceae</taxon>
        <taxon>Capsicum</taxon>
    </lineage>
</organism>
<dbReference type="InterPro" id="IPR056368">
    <property type="entry name" value="KTI1"/>
</dbReference>
<feature type="region of interest" description="Disordered" evidence="3">
    <location>
        <begin position="1"/>
        <end position="20"/>
    </location>
</feature>
<sequence>MDGTGVGLANLDDQQQNTSCPTSVVESRDVGIAVYFTPKNPEYQQIAESTPVNIHFYFDYPLCSNLTVWKVDNLVPPLLPPLPNTISTGAELGNPNDLSSWFQIWPDERGNYQLVFCFEGPSYCQSIGVVPQSGYHRLLLSENPMPFRFKLDHMIGMAAEA</sequence>
<accession>A0A2G2WU92</accession>
<protein>
    <submittedName>
        <fullName evidence="4">Uncharacterized protein</fullName>
    </submittedName>
</protein>
<comment type="similarity">
    <text evidence="1">Belongs to the protease inhibitor I3 (leguminous Kunitz-type inhibitor) family.</text>
</comment>
<evidence type="ECO:0000256" key="3">
    <source>
        <dbReference type="SAM" id="MobiDB-lite"/>
    </source>
</evidence>
<dbReference type="PANTHER" id="PTHR33107">
    <property type="entry name" value="KUNITZ TRYPSIN INHIBITOR 2"/>
    <property type="match status" value="1"/>
</dbReference>
<dbReference type="Pfam" id="PF00197">
    <property type="entry name" value="Kunitz_legume"/>
    <property type="match status" value="1"/>
</dbReference>
<proteinExistence type="inferred from homology"/>
<evidence type="ECO:0000313" key="5">
    <source>
        <dbReference type="Proteomes" id="UP000224567"/>
    </source>
</evidence>
<dbReference type="EMBL" id="MLFT02000005">
    <property type="protein sequence ID" value="PHT48803.1"/>
    <property type="molecule type" value="Genomic_DNA"/>
</dbReference>
<evidence type="ECO:0000256" key="2">
    <source>
        <dbReference type="ARBA" id="ARBA00022690"/>
    </source>
</evidence>
<keyword evidence="2" id="KW-0646">Protease inhibitor</keyword>
<keyword evidence="5" id="KW-1185">Reference proteome</keyword>
<dbReference type="InterPro" id="IPR011065">
    <property type="entry name" value="Kunitz_inhibitor_STI-like_sf"/>
</dbReference>
<evidence type="ECO:0000256" key="1">
    <source>
        <dbReference type="ARBA" id="ARBA00005440"/>
    </source>
</evidence>
<dbReference type="CDD" id="cd00178">
    <property type="entry name" value="beta-trefoil_STI"/>
    <property type="match status" value="1"/>
</dbReference>
<dbReference type="PANTHER" id="PTHR33107:SF39">
    <property type="entry name" value="KUNITZ-TYPE SERINE PROTEASE INHIBITOR DRTI-LIKE"/>
    <property type="match status" value="1"/>
</dbReference>
<reference evidence="5" key="2">
    <citation type="journal article" date="2017" name="J. Anim. Genet.">
        <title>Multiple reference genome sequences of hot pepper reveal the massive evolution of plant disease resistance genes by retroduplication.</title>
        <authorList>
            <person name="Kim S."/>
            <person name="Park J."/>
            <person name="Yeom S.-I."/>
            <person name="Kim Y.-M."/>
            <person name="Seo E."/>
            <person name="Kim K.-T."/>
            <person name="Kim M.-S."/>
            <person name="Lee J.M."/>
            <person name="Cheong K."/>
            <person name="Shin H.-S."/>
            <person name="Kim S.-B."/>
            <person name="Han K."/>
            <person name="Lee J."/>
            <person name="Park M."/>
            <person name="Lee H.-A."/>
            <person name="Lee H.-Y."/>
            <person name="Lee Y."/>
            <person name="Oh S."/>
            <person name="Lee J.H."/>
            <person name="Choi E."/>
            <person name="Choi E."/>
            <person name="Lee S.E."/>
            <person name="Jeon J."/>
            <person name="Kim H."/>
            <person name="Choi G."/>
            <person name="Song H."/>
            <person name="Lee J."/>
            <person name="Lee S.-C."/>
            <person name="Kwon J.-K."/>
            <person name="Lee H.-Y."/>
            <person name="Koo N."/>
            <person name="Hong Y."/>
            <person name="Kim R.W."/>
            <person name="Kang W.-H."/>
            <person name="Huh J.H."/>
            <person name="Kang B.-C."/>
            <person name="Yang T.-J."/>
            <person name="Lee Y.-H."/>
            <person name="Bennetzen J.L."/>
            <person name="Choi D."/>
        </authorList>
    </citation>
    <scope>NUCLEOTIDE SEQUENCE [LARGE SCALE GENOMIC DNA]</scope>
    <source>
        <strain evidence="5">cv. PBC81</strain>
    </source>
</reference>
<dbReference type="Gene3D" id="2.80.10.50">
    <property type="match status" value="1"/>
</dbReference>
<reference evidence="4 5" key="1">
    <citation type="journal article" date="2017" name="Genome Biol.">
        <title>New reference genome sequences of hot pepper reveal the massive evolution of plant disease-resistance genes by retroduplication.</title>
        <authorList>
            <person name="Kim S."/>
            <person name="Park J."/>
            <person name="Yeom S.I."/>
            <person name="Kim Y.M."/>
            <person name="Seo E."/>
            <person name="Kim K.T."/>
            <person name="Kim M.S."/>
            <person name="Lee J.M."/>
            <person name="Cheong K."/>
            <person name="Shin H.S."/>
            <person name="Kim S.B."/>
            <person name="Han K."/>
            <person name="Lee J."/>
            <person name="Park M."/>
            <person name="Lee H.A."/>
            <person name="Lee H.Y."/>
            <person name="Lee Y."/>
            <person name="Oh S."/>
            <person name="Lee J.H."/>
            <person name="Choi E."/>
            <person name="Choi E."/>
            <person name="Lee S.E."/>
            <person name="Jeon J."/>
            <person name="Kim H."/>
            <person name="Choi G."/>
            <person name="Song H."/>
            <person name="Lee J."/>
            <person name="Lee S.C."/>
            <person name="Kwon J.K."/>
            <person name="Lee H.Y."/>
            <person name="Koo N."/>
            <person name="Hong Y."/>
            <person name="Kim R.W."/>
            <person name="Kang W.H."/>
            <person name="Huh J.H."/>
            <person name="Kang B.C."/>
            <person name="Yang T.J."/>
            <person name="Lee Y.H."/>
            <person name="Bennetzen J.L."/>
            <person name="Choi D."/>
        </authorList>
    </citation>
    <scope>NUCLEOTIDE SEQUENCE [LARGE SCALE GENOMIC DNA]</scope>
    <source>
        <strain evidence="5">cv. PBC81</strain>
    </source>
</reference>
<dbReference type="SUPFAM" id="SSF50386">
    <property type="entry name" value="STI-like"/>
    <property type="match status" value="1"/>
</dbReference>
<dbReference type="InterPro" id="IPR002160">
    <property type="entry name" value="Prot_inh_Kunz-lg"/>
</dbReference>
<name>A0A2G2WU92_CAPBA</name>
<dbReference type="GO" id="GO:0004866">
    <property type="term" value="F:endopeptidase inhibitor activity"/>
    <property type="evidence" value="ECO:0007669"/>
    <property type="project" value="InterPro"/>
</dbReference>
<comment type="caution">
    <text evidence="4">The sequence shown here is derived from an EMBL/GenBank/DDBJ whole genome shotgun (WGS) entry which is preliminary data.</text>
</comment>
<evidence type="ECO:0000313" key="4">
    <source>
        <dbReference type="EMBL" id="PHT48803.1"/>
    </source>
</evidence>
<dbReference type="Proteomes" id="UP000224567">
    <property type="component" value="Unassembled WGS sequence"/>
</dbReference>
<dbReference type="AlphaFoldDB" id="A0A2G2WU92"/>